<dbReference type="EMBL" id="CAUYUJ010000447">
    <property type="protein sequence ID" value="CAK0790573.1"/>
    <property type="molecule type" value="Genomic_DNA"/>
</dbReference>
<proteinExistence type="predicted"/>
<organism evidence="1 2">
    <name type="scientific">Prorocentrum cordatum</name>
    <dbReference type="NCBI Taxonomy" id="2364126"/>
    <lineage>
        <taxon>Eukaryota</taxon>
        <taxon>Sar</taxon>
        <taxon>Alveolata</taxon>
        <taxon>Dinophyceae</taxon>
        <taxon>Prorocentrales</taxon>
        <taxon>Prorocentraceae</taxon>
        <taxon>Prorocentrum</taxon>
    </lineage>
</organism>
<gene>
    <name evidence="1" type="ORF">PCOR1329_LOCUS1827</name>
</gene>
<dbReference type="Proteomes" id="UP001189429">
    <property type="component" value="Unassembled WGS sequence"/>
</dbReference>
<accession>A0ABN9PCI5</accession>
<comment type="caution">
    <text evidence="1">The sequence shown here is derived from an EMBL/GenBank/DDBJ whole genome shotgun (WGS) entry which is preliminary data.</text>
</comment>
<sequence length="99" mass="9953">MPSCSSLSVAAVPVHAAAPRFAPSLRHPGPQGVASLAAHVEARVLPPPPPSLLGPRLCFCAASPLCPSPRLDFGMADSDVGSALHESALSGVPPRRASG</sequence>
<reference evidence="1" key="1">
    <citation type="submission" date="2023-10" db="EMBL/GenBank/DDBJ databases">
        <authorList>
            <person name="Chen Y."/>
            <person name="Shah S."/>
            <person name="Dougan E. K."/>
            <person name="Thang M."/>
            <person name="Chan C."/>
        </authorList>
    </citation>
    <scope>NUCLEOTIDE SEQUENCE [LARGE SCALE GENOMIC DNA]</scope>
</reference>
<evidence type="ECO:0000313" key="2">
    <source>
        <dbReference type="Proteomes" id="UP001189429"/>
    </source>
</evidence>
<name>A0ABN9PCI5_9DINO</name>
<keyword evidence="2" id="KW-1185">Reference proteome</keyword>
<protein>
    <submittedName>
        <fullName evidence="1">Uncharacterized protein</fullName>
    </submittedName>
</protein>
<evidence type="ECO:0000313" key="1">
    <source>
        <dbReference type="EMBL" id="CAK0790573.1"/>
    </source>
</evidence>